<comment type="caution">
    <text evidence="1">The sequence shown here is derived from an EMBL/GenBank/DDBJ whole genome shotgun (WGS) entry which is preliminary data.</text>
</comment>
<dbReference type="EMBL" id="VSWC01000014">
    <property type="protein sequence ID" value="KAA1115582.1"/>
    <property type="molecule type" value="Genomic_DNA"/>
</dbReference>
<dbReference type="Proteomes" id="UP000324748">
    <property type="component" value="Unassembled WGS sequence"/>
</dbReference>
<evidence type="ECO:0000313" key="1">
    <source>
        <dbReference type="EMBL" id="KAA1115582.1"/>
    </source>
</evidence>
<proteinExistence type="predicted"/>
<dbReference type="AlphaFoldDB" id="A0A5B0QQQ8"/>
<reference evidence="1 2" key="1">
    <citation type="submission" date="2019-05" db="EMBL/GenBank/DDBJ databases">
        <title>Emergence of the Ug99 lineage of the wheat stem rust pathogen through somatic hybridization.</title>
        <authorList>
            <person name="Li F."/>
            <person name="Upadhyaya N.M."/>
            <person name="Sperschneider J."/>
            <person name="Matny O."/>
            <person name="Nguyen-Phuc H."/>
            <person name="Mago R."/>
            <person name="Raley C."/>
            <person name="Miller M.E."/>
            <person name="Silverstein K.A.T."/>
            <person name="Henningsen E."/>
            <person name="Hirsch C.D."/>
            <person name="Visser B."/>
            <person name="Pretorius Z.A."/>
            <person name="Steffenson B.J."/>
            <person name="Schwessinger B."/>
            <person name="Dodds P.N."/>
            <person name="Figueroa M."/>
        </authorList>
    </citation>
    <scope>NUCLEOTIDE SEQUENCE [LARGE SCALE GENOMIC DNA]</scope>
    <source>
        <strain evidence="1">21-0</strain>
    </source>
</reference>
<evidence type="ECO:0000313" key="2">
    <source>
        <dbReference type="Proteomes" id="UP000324748"/>
    </source>
</evidence>
<keyword evidence="2" id="KW-1185">Reference proteome</keyword>
<gene>
    <name evidence="1" type="ORF">PGT21_037111</name>
</gene>
<accession>A0A5B0QQQ8</accession>
<organism evidence="1 2">
    <name type="scientific">Puccinia graminis f. sp. tritici</name>
    <dbReference type="NCBI Taxonomy" id="56615"/>
    <lineage>
        <taxon>Eukaryota</taxon>
        <taxon>Fungi</taxon>
        <taxon>Dikarya</taxon>
        <taxon>Basidiomycota</taxon>
        <taxon>Pucciniomycotina</taxon>
        <taxon>Pucciniomycetes</taxon>
        <taxon>Pucciniales</taxon>
        <taxon>Pucciniaceae</taxon>
        <taxon>Puccinia</taxon>
    </lineage>
</organism>
<sequence length="92" mass="9561">MKPGPKTVPRPDPANVAVWVGSGHKVNIAAQTRPTWGSRRVRVGSGRFAVTLASGGVADASETPGAEVATSESKVFSQESINVIHIGSRLIV</sequence>
<name>A0A5B0QQQ8_PUCGR</name>
<protein>
    <submittedName>
        <fullName evidence="1">Uncharacterized protein</fullName>
    </submittedName>
</protein>